<keyword evidence="1" id="KW-0472">Membrane</keyword>
<dbReference type="EMBL" id="BLLA01000001">
    <property type="protein sequence ID" value="GFG96200.1"/>
    <property type="molecule type" value="Genomic_DNA"/>
</dbReference>
<keyword evidence="1" id="KW-1133">Transmembrane helix</keyword>
<dbReference type="AlphaFoldDB" id="A0A7I9Z5G2"/>
<sequence length="219" mass="24187">MGAARYRMIHDSALRWVVTGLFVLTATECVLAIVGKRRPWTWVVSHGLHFVMAVAMVMMAWPPSGAQLPSTGATVFFLLAAMTFVTMAFAVARTTALRVRYGYHTVMMLATGWMYAMMNARWYPARTGTEHHVPPAMSSMPGMDMAGTAMPASSGPPVWFSAVNWLAAVGFAVAALFWTYWYFVKRQHEPSLFRSLGNLSQAGMAIGMSILFSATLFRI</sequence>
<dbReference type="Proteomes" id="UP000465301">
    <property type="component" value="Unassembled WGS sequence"/>
</dbReference>
<evidence type="ECO:0000313" key="2">
    <source>
        <dbReference type="EMBL" id="GFG96200.1"/>
    </source>
</evidence>
<name>A0A7I9Z5G2_9MYCO</name>
<comment type="caution">
    <text evidence="2">The sequence shown here is derived from an EMBL/GenBank/DDBJ whole genome shotgun (WGS) entry which is preliminary data.</text>
</comment>
<feature type="transmembrane region" description="Helical" evidence="1">
    <location>
        <begin position="13"/>
        <end position="34"/>
    </location>
</feature>
<feature type="transmembrane region" description="Helical" evidence="1">
    <location>
        <begin position="41"/>
        <end position="61"/>
    </location>
</feature>
<feature type="transmembrane region" description="Helical" evidence="1">
    <location>
        <begin position="162"/>
        <end position="184"/>
    </location>
</feature>
<feature type="transmembrane region" description="Helical" evidence="1">
    <location>
        <begin position="101"/>
        <end position="118"/>
    </location>
</feature>
<protein>
    <recommendedName>
        <fullName evidence="4">DUF5134 domain-containing protein</fullName>
    </recommendedName>
</protein>
<accession>A0A7I9Z5G2</accession>
<reference evidence="2 3" key="1">
    <citation type="journal article" date="2019" name="Emerg. Microbes Infect.">
        <title>Comprehensive subspecies identification of 175 nontuberculous mycobacteria species based on 7547 genomic profiles.</title>
        <authorList>
            <person name="Matsumoto Y."/>
            <person name="Kinjo T."/>
            <person name="Motooka D."/>
            <person name="Nabeya D."/>
            <person name="Jung N."/>
            <person name="Uechi K."/>
            <person name="Horii T."/>
            <person name="Iida T."/>
            <person name="Fujita J."/>
            <person name="Nakamura S."/>
        </authorList>
    </citation>
    <scope>NUCLEOTIDE SEQUENCE [LARGE SCALE GENOMIC DNA]</scope>
    <source>
        <strain evidence="2 3">JCM 30726</strain>
    </source>
</reference>
<keyword evidence="1" id="KW-0812">Transmembrane</keyword>
<organism evidence="2 3">
    <name type="scientific">Mycobacterium timonense</name>
    <dbReference type="NCBI Taxonomy" id="701043"/>
    <lineage>
        <taxon>Bacteria</taxon>
        <taxon>Bacillati</taxon>
        <taxon>Actinomycetota</taxon>
        <taxon>Actinomycetes</taxon>
        <taxon>Mycobacteriales</taxon>
        <taxon>Mycobacteriaceae</taxon>
        <taxon>Mycobacterium</taxon>
        <taxon>Mycobacterium avium complex (MAC)</taxon>
    </lineage>
</organism>
<evidence type="ECO:0000256" key="1">
    <source>
        <dbReference type="SAM" id="Phobius"/>
    </source>
</evidence>
<feature type="transmembrane region" description="Helical" evidence="1">
    <location>
        <begin position="196"/>
        <end position="217"/>
    </location>
</feature>
<keyword evidence="3" id="KW-1185">Reference proteome</keyword>
<gene>
    <name evidence="2" type="ORF">MTIM_20790</name>
</gene>
<evidence type="ECO:0000313" key="3">
    <source>
        <dbReference type="Proteomes" id="UP000465301"/>
    </source>
</evidence>
<proteinExistence type="predicted"/>
<evidence type="ECO:0008006" key="4">
    <source>
        <dbReference type="Google" id="ProtNLM"/>
    </source>
</evidence>
<feature type="transmembrane region" description="Helical" evidence="1">
    <location>
        <begin position="73"/>
        <end position="92"/>
    </location>
</feature>
<dbReference type="Pfam" id="PF17197">
    <property type="entry name" value="DUF5134"/>
    <property type="match status" value="1"/>
</dbReference>
<dbReference type="InterPro" id="IPR033458">
    <property type="entry name" value="DUF5134"/>
</dbReference>